<dbReference type="EMBL" id="AEPB01000015">
    <property type="protein sequence ID" value="EGA90543.1"/>
    <property type="molecule type" value="Genomic_DNA"/>
</dbReference>
<organism evidence="2 3">
    <name type="scientific">Planococcus donghaensis MPA1U2</name>
    <dbReference type="NCBI Taxonomy" id="933115"/>
    <lineage>
        <taxon>Bacteria</taxon>
        <taxon>Bacillati</taxon>
        <taxon>Bacillota</taxon>
        <taxon>Bacilli</taxon>
        <taxon>Bacillales</taxon>
        <taxon>Caryophanaceae</taxon>
        <taxon>Planococcus</taxon>
    </lineage>
</organism>
<dbReference type="InterPro" id="IPR029441">
    <property type="entry name" value="Cass2"/>
</dbReference>
<reference evidence="2 3" key="1">
    <citation type="journal article" date="2011" name="J. Bacteriol.">
        <title>The Draft Genome of Planococcus donghaensis MPA1U2 Reveals Nonsporulation Pathways Controlled by a Conserved Spo0A Regulon.</title>
        <authorList>
            <person name="Pearson M.D."/>
            <person name="Noller H.F."/>
        </authorList>
    </citation>
    <scope>NUCLEOTIDE SEQUENCE [LARGE SCALE GENOMIC DNA]</scope>
    <source>
        <strain evidence="2 3">MPA1U2</strain>
    </source>
</reference>
<dbReference type="Gene3D" id="3.20.80.10">
    <property type="entry name" value="Regulatory factor, effector binding domain"/>
    <property type="match status" value="1"/>
</dbReference>
<dbReference type="eggNOG" id="COG3708">
    <property type="taxonomic scope" value="Bacteria"/>
</dbReference>
<dbReference type="RefSeq" id="WP_008429268.1">
    <property type="nucleotide sequence ID" value="NZ_AEPB01000015.1"/>
</dbReference>
<dbReference type="PANTHER" id="PTHR36444:SF3">
    <property type="entry name" value="TRANSCRIPTIONAL ACTIVATOR, PUTATIVE-RELATED"/>
    <property type="match status" value="1"/>
</dbReference>
<dbReference type="InterPro" id="IPR011256">
    <property type="entry name" value="Reg_factor_effector_dom_sf"/>
</dbReference>
<sequence>MEYTIVERGSFKVAGVKQQFSTVNNGNLKGIPEMWRTALADGTDDLLFRLNKGQIAGVLGVCVGKSDGIMEYWIATETNTEKLDGLETMEIPGSKWGVFKVHGPMPDAIQDAWKKIFSEWFPSNPYEHAGTPELEVYPKEDAYRQDSYSEIWIPLKAK</sequence>
<dbReference type="SUPFAM" id="SSF55136">
    <property type="entry name" value="Probable bacterial effector-binding domain"/>
    <property type="match status" value="1"/>
</dbReference>
<name>E7REG2_9BACL</name>
<dbReference type="AlphaFoldDB" id="E7REG2"/>
<feature type="domain" description="AraC effector-binding" evidence="1">
    <location>
        <begin position="1"/>
        <end position="156"/>
    </location>
</feature>
<accession>E7REG2</accession>
<evidence type="ECO:0000259" key="1">
    <source>
        <dbReference type="SMART" id="SM00871"/>
    </source>
</evidence>
<gene>
    <name evidence="2" type="ORF">GPDM_04259</name>
</gene>
<dbReference type="Pfam" id="PF14526">
    <property type="entry name" value="Cass2"/>
    <property type="match status" value="1"/>
</dbReference>
<dbReference type="InterPro" id="IPR010499">
    <property type="entry name" value="AraC_E-bd"/>
</dbReference>
<dbReference type="PANTHER" id="PTHR36444">
    <property type="entry name" value="TRANSCRIPTIONAL REGULATOR PROTEIN YOBU-RELATED"/>
    <property type="match status" value="1"/>
</dbReference>
<dbReference type="SMART" id="SM00871">
    <property type="entry name" value="AraC_E_bind"/>
    <property type="match status" value="1"/>
</dbReference>
<comment type="caution">
    <text evidence="2">The sequence shown here is derived from an EMBL/GenBank/DDBJ whole genome shotgun (WGS) entry which is preliminary data.</text>
</comment>
<dbReference type="Proteomes" id="UP000003052">
    <property type="component" value="Unassembled WGS sequence"/>
</dbReference>
<protein>
    <submittedName>
        <fullName evidence="2">Transcription activator effector binding protein</fullName>
    </submittedName>
</protein>
<proteinExistence type="predicted"/>
<dbReference type="InterPro" id="IPR053182">
    <property type="entry name" value="YobU-like_regulator"/>
</dbReference>
<evidence type="ECO:0000313" key="3">
    <source>
        <dbReference type="Proteomes" id="UP000003052"/>
    </source>
</evidence>
<evidence type="ECO:0000313" key="2">
    <source>
        <dbReference type="EMBL" id="EGA90543.1"/>
    </source>
</evidence>